<dbReference type="Gene3D" id="2.40.10.10">
    <property type="entry name" value="Trypsin-like serine proteases"/>
    <property type="match status" value="2"/>
</dbReference>
<comment type="caution">
    <text evidence="1">The sequence shown here is derived from an EMBL/GenBank/DDBJ whole genome shotgun (WGS) entry which is preliminary data.</text>
</comment>
<dbReference type="InterPro" id="IPR043504">
    <property type="entry name" value="Peptidase_S1_PA_chymotrypsin"/>
</dbReference>
<dbReference type="EMBL" id="CAJOBH010000985">
    <property type="protein sequence ID" value="CAF3829264.1"/>
    <property type="molecule type" value="Genomic_DNA"/>
</dbReference>
<dbReference type="Pfam" id="PF13365">
    <property type="entry name" value="Trypsin_2"/>
    <property type="match status" value="1"/>
</dbReference>
<evidence type="ECO:0000313" key="2">
    <source>
        <dbReference type="Proteomes" id="UP000681967"/>
    </source>
</evidence>
<dbReference type="InterPro" id="IPR009003">
    <property type="entry name" value="Peptidase_S1_PA"/>
</dbReference>
<accession>A0A8S2JZ14</accession>
<dbReference type="SUPFAM" id="SSF50494">
    <property type="entry name" value="Trypsin-like serine proteases"/>
    <property type="match status" value="1"/>
</dbReference>
<evidence type="ECO:0008006" key="3">
    <source>
        <dbReference type="Google" id="ProtNLM"/>
    </source>
</evidence>
<dbReference type="AlphaFoldDB" id="A0A8S2JZ14"/>
<evidence type="ECO:0000313" key="1">
    <source>
        <dbReference type="EMBL" id="CAF3829264.1"/>
    </source>
</evidence>
<proteinExistence type="predicted"/>
<organism evidence="1 2">
    <name type="scientific">Rotaria magnacalcarata</name>
    <dbReference type="NCBI Taxonomy" id="392030"/>
    <lineage>
        <taxon>Eukaryota</taxon>
        <taxon>Metazoa</taxon>
        <taxon>Spiralia</taxon>
        <taxon>Gnathifera</taxon>
        <taxon>Rotifera</taxon>
        <taxon>Eurotatoria</taxon>
        <taxon>Bdelloidea</taxon>
        <taxon>Philodinida</taxon>
        <taxon>Philodinidae</taxon>
        <taxon>Rotaria</taxon>
    </lineage>
</organism>
<dbReference type="Proteomes" id="UP000681967">
    <property type="component" value="Unassembled WGS sequence"/>
</dbReference>
<sequence>MVKQASLDLMEVLPNFDLTTEESRYDAGILFSPTTDPSIGTSWSCSSNHDDLKEHESEQQYETMGTTDHDLLQTYRMDLGTIPGNEAKKFNLDEIRSTHTELMNMVEIFLTQIGIKFQTLKKDNFSCTSEWGTEPYGSFLITCTRTMIRGLCALFGKAFCQDAVGVCSSYTVDGDLPHTCFLITTHDGSKINFDDALKITNIICSIFPKLSSQRDETGRYMEFHDYCNECPSITNGVNKRLHKIMHDPIFTRVLTLLDYRLDDSICSLPYPMLDRFCLQILPKIHHKVEELNLESSSMARILLATNYPNLHRLSLYGLDIERAKYLFSEKLDLQLNCERETFVNGDDLKTNIINHLLRLNTFTFNIRSTSYCDNQTGVPSNEDIQQTFKDFKYNQVISCVDCFPKKNENFPIVEYHHLTELGLIDVHEDYVEEFLLDTKTCLPNGVHLKIDYKLLKKDINFFAFDKMTNTTSLIDKESLKNLDASQAPDGQSIIETADSNIDLVKSKFYSLFNELTGNYWSLREKFVKTPDHYVYTIPADLNSSPSSEEQQVNINQINNIPKFICSERAFFNTKANALDQTYKYVHDGITWRIPLPDISSEIITCSLLSLRSLIVRIGILYLHQSTTRMLFGSGLLLNNQIVLTCAHNFDPINWGGEMIPLRKIYVSSSDPASPDLLSGIDPNSSVIEAQIIQRGLKDDNISNLDELKSNTADIALLKLNHPAPHLQFDSFFDPKFSSSSDVAPVNCKLFLAGYNGQLYDSNDLNPYKYTNGFELVTIDKLNYLHNVNNKSISIGYLIQESSSNSCYGMHNCSTLAGSSGAVIVDSIGRFIGIHIGIANSRISRKNEIVYTQDTFNKFIHVRSTAFNTFIDEAIIPNISDDQLKQKWKFI</sequence>
<gene>
    <name evidence="1" type="ORF">BYL167_LOCUS4603</name>
</gene>
<reference evidence="1" key="1">
    <citation type="submission" date="2021-02" db="EMBL/GenBank/DDBJ databases">
        <authorList>
            <person name="Nowell W R."/>
        </authorList>
    </citation>
    <scope>NUCLEOTIDE SEQUENCE</scope>
</reference>
<protein>
    <recommendedName>
        <fullName evidence="3">Serine protease</fullName>
    </recommendedName>
</protein>
<name>A0A8S2JZ14_9BILA</name>